<keyword evidence="1 2" id="KW-0103">Bromodomain</keyword>
<protein>
    <submittedName>
        <fullName evidence="5">Transcription factor GTE12-like isoform X2</fullName>
    </submittedName>
</protein>
<dbReference type="InterPro" id="IPR001487">
    <property type="entry name" value="Bromodomain"/>
</dbReference>
<evidence type="ECO:0000256" key="1">
    <source>
        <dbReference type="ARBA" id="ARBA00023117"/>
    </source>
</evidence>
<dbReference type="InterPro" id="IPR052442">
    <property type="entry name" value="Env_Response_Regulator"/>
</dbReference>
<feature type="region of interest" description="Disordered" evidence="3">
    <location>
        <begin position="52"/>
        <end position="83"/>
    </location>
</feature>
<evidence type="ECO:0000256" key="3">
    <source>
        <dbReference type="SAM" id="MobiDB-lite"/>
    </source>
</evidence>
<evidence type="ECO:0000259" key="4">
    <source>
        <dbReference type="PROSITE" id="PS50014"/>
    </source>
</evidence>
<feature type="compositionally biased region" description="Low complexity" evidence="3">
    <location>
        <begin position="317"/>
        <end position="329"/>
    </location>
</feature>
<name>A0ABD1HKT6_SALDI</name>
<evidence type="ECO:0000313" key="6">
    <source>
        <dbReference type="Proteomes" id="UP001567538"/>
    </source>
</evidence>
<keyword evidence="6" id="KW-1185">Reference proteome</keyword>
<comment type="caution">
    <text evidence="5">The sequence shown here is derived from an EMBL/GenBank/DDBJ whole genome shotgun (WGS) entry which is preliminary data.</text>
</comment>
<dbReference type="SMART" id="SM00297">
    <property type="entry name" value="BROMO"/>
    <property type="match status" value="1"/>
</dbReference>
<dbReference type="Proteomes" id="UP001567538">
    <property type="component" value="Unassembled WGS sequence"/>
</dbReference>
<dbReference type="PROSITE" id="PS50014">
    <property type="entry name" value="BROMODOMAIN_2"/>
    <property type="match status" value="1"/>
</dbReference>
<dbReference type="PANTHER" id="PTHR46136:SF19">
    <property type="entry name" value="TRANSCRIPTION FACTOR GTE12"/>
    <property type="match status" value="1"/>
</dbReference>
<dbReference type="AlphaFoldDB" id="A0ABD1HKT6"/>
<dbReference type="EMBL" id="JBEAFC010000005">
    <property type="protein sequence ID" value="KAL1555923.1"/>
    <property type="molecule type" value="Genomic_DNA"/>
</dbReference>
<reference evidence="5 6" key="1">
    <citation type="submission" date="2024-06" db="EMBL/GenBank/DDBJ databases">
        <title>A chromosome level genome sequence of Diviner's sage (Salvia divinorum).</title>
        <authorList>
            <person name="Ford S.A."/>
            <person name="Ro D.-K."/>
            <person name="Ness R.W."/>
            <person name="Phillips M.A."/>
        </authorList>
    </citation>
    <scope>NUCLEOTIDE SEQUENCE [LARGE SCALE GENOMIC DNA]</scope>
    <source>
        <strain evidence="5">SAF-2024a</strain>
        <tissue evidence="5">Leaf</tissue>
    </source>
</reference>
<proteinExistence type="predicted"/>
<feature type="compositionally biased region" description="Basic and acidic residues" evidence="3">
    <location>
        <begin position="71"/>
        <end position="80"/>
    </location>
</feature>
<sequence length="439" mass="49931">MAENQSQAMSCCPKKLPHEVATNKTARPNFKFRITPKGVVPKVEDKLREVTDGTRMPSTVKPSAPLKPGKRMPEVSLDSRRCKKRKMSCEDRVAVNKPREANVSVKPSHKRGLEMSIDDERWKMQKMDCNVKLDCSKILKEFMDRRLAQAFRKPVDLVKTPGYFKKIKNPMDLGTIKRNLERNMYSTAKEFADDMLLTFRNAMSYHSPSSEVYCNARLLACNFKRRWGILPATMKPVVENKHQVMKPMKAPTAEKRGYSGRVSMEEKLKLEPKIKNEETTLNGCTSLSKIADKGVKRCQELSIDCTRESVPNGEKIPSSTSTTTPASAAKGVQMSPKKALRVAMLKSRFANNIFEATHPALSEKTSIEEPLKAAEMPSRERERNVARMALEKIKKTVEIDMPPSILREMDNLFGCYPNPKSLEKIGFYLKQNYVEEYEV</sequence>
<evidence type="ECO:0000313" key="5">
    <source>
        <dbReference type="EMBL" id="KAL1555923.1"/>
    </source>
</evidence>
<organism evidence="5 6">
    <name type="scientific">Salvia divinorum</name>
    <name type="common">Maria pastora</name>
    <name type="synonym">Diviner's sage</name>
    <dbReference type="NCBI Taxonomy" id="28513"/>
    <lineage>
        <taxon>Eukaryota</taxon>
        <taxon>Viridiplantae</taxon>
        <taxon>Streptophyta</taxon>
        <taxon>Embryophyta</taxon>
        <taxon>Tracheophyta</taxon>
        <taxon>Spermatophyta</taxon>
        <taxon>Magnoliopsida</taxon>
        <taxon>eudicotyledons</taxon>
        <taxon>Gunneridae</taxon>
        <taxon>Pentapetalae</taxon>
        <taxon>asterids</taxon>
        <taxon>lamiids</taxon>
        <taxon>Lamiales</taxon>
        <taxon>Lamiaceae</taxon>
        <taxon>Nepetoideae</taxon>
        <taxon>Mentheae</taxon>
        <taxon>Salviinae</taxon>
        <taxon>Salvia</taxon>
        <taxon>Salvia subgen. Calosphace</taxon>
    </lineage>
</organism>
<dbReference type="SUPFAM" id="SSF47370">
    <property type="entry name" value="Bromodomain"/>
    <property type="match status" value="1"/>
</dbReference>
<feature type="region of interest" description="Disordered" evidence="3">
    <location>
        <begin position="309"/>
        <end position="333"/>
    </location>
</feature>
<feature type="domain" description="Bromo" evidence="4">
    <location>
        <begin position="143"/>
        <end position="213"/>
    </location>
</feature>
<evidence type="ECO:0000256" key="2">
    <source>
        <dbReference type="PROSITE-ProRule" id="PRU00035"/>
    </source>
</evidence>
<dbReference type="Gene3D" id="1.20.920.10">
    <property type="entry name" value="Bromodomain-like"/>
    <property type="match status" value="1"/>
</dbReference>
<dbReference type="PANTHER" id="PTHR46136">
    <property type="entry name" value="TRANSCRIPTION FACTOR GTE8"/>
    <property type="match status" value="1"/>
</dbReference>
<dbReference type="PRINTS" id="PR00503">
    <property type="entry name" value="BROMODOMAIN"/>
</dbReference>
<dbReference type="InterPro" id="IPR036427">
    <property type="entry name" value="Bromodomain-like_sf"/>
</dbReference>
<accession>A0ABD1HKT6</accession>
<gene>
    <name evidence="5" type="ORF">AAHA92_11605</name>
</gene>
<dbReference type="Pfam" id="PF00439">
    <property type="entry name" value="Bromodomain"/>
    <property type="match status" value="1"/>
</dbReference>